<accession>A0ACC3SYZ6</accession>
<reference evidence="2" key="1">
    <citation type="journal article" date="2024" name="Front. Bioeng. Biotechnol.">
        <title>Genome-scale model development and genomic sequencing of the oleaginous clade Lipomyces.</title>
        <authorList>
            <person name="Czajka J.J."/>
            <person name="Han Y."/>
            <person name="Kim J."/>
            <person name="Mondo S.J."/>
            <person name="Hofstad B.A."/>
            <person name="Robles A."/>
            <person name="Haridas S."/>
            <person name="Riley R."/>
            <person name="LaButti K."/>
            <person name="Pangilinan J."/>
            <person name="Andreopoulos W."/>
            <person name="Lipzen A."/>
            <person name="Yan J."/>
            <person name="Wang M."/>
            <person name="Ng V."/>
            <person name="Grigoriev I.V."/>
            <person name="Spatafora J.W."/>
            <person name="Magnuson J.K."/>
            <person name="Baker S.E."/>
            <person name="Pomraning K.R."/>
        </authorList>
    </citation>
    <scope>NUCLEOTIDE SEQUENCE [LARGE SCALE GENOMIC DNA]</scope>
    <source>
        <strain evidence="2">CBS 7786</strain>
    </source>
</reference>
<protein>
    <submittedName>
        <fullName evidence="1">Uncharacterized protein</fullName>
    </submittedName>
</protein>
<organism evidence="1 2">
    <name type="scientific">Lipomyces kononenkoae</name>
    <name type="common">Yeast</name>
    <dbReference type="NCBI Taxonomy" id="34357"/>
    <lineage>
        <taxon>Eukaryota</taxon>
        <taxon>Fungi</taxon>
        <taxon>Dikarya</taxon>
        <taxon>Ascomycota</taxon>
        <taxon>Saccharomycotina</taxon>
        <taxon>Lipomycetes</taxon>
        <taxon>Lipomycetales</taxon>
        <taxon>Lipomycetaceae</taxon>
        <taxon>Lipomyces</taxon>
    </lineage>
</organism>
<dbReference type="EMBL" id="MU971378">
    <property type="protein sequence ID" value="KAK9236877.1"/>
    <property type="molecule type" value="Genomic_DNA"/>
</dbReference>
<name>A0ACC3SYZ6_LIPKO</name>
<proteinExistence type="predicted"/>
<evidence type="ECO:0000313" key="2">
    <source>
        <dbReference type="Proteomes" id="UP001433508"/>
    </source>
</evidence>
<evidence type="ECO:0000313" key="1">
    <source>
        <dbReference type="EMBL" id="KAK9236877.1"/>
    </source>
</evidence>
<gene>
    <name evidence="1" type="ORF">V1525DRAFT_189939</name>
</gene>
<comment type="caution">
    <text evidence="1">The sequence shown here is derived from an EMBL/GenBank/DDBJ whole genome shotgun (WGS) entry which is preliminary data.</text>
</comment>
<dbReference type="Proteomes" id="UP001433508">
    <property type="component" value="Unassembled WGS sequence"/>
</dbReference>
<keyword evidence="2" id="KW-1185">Reference proteome</keyword>
<sequence length="415" mass="46695">MTLDPKLSCRRCTNNAAVFISRKEPFCRECFVRFLRGKQRKQMADYKVCYDPSTSAPQIPPKILLALSLSESSLSLFEMLVSLLHEQRKMHRGNSGFELFVVHVDQSNVYPYPAGMEPNTILENIRQNYHDTCTITCTPVDDFFADARTGLQFIHDASDIAEYSLLEDQALDSKITVSDLLTNIRDRTSKLDILQIIRETLIFKTAKELECTTILWGDTMSRLAEKTLSLTAKGRGSVIPYLLSDGSRNDIHNIYPLREVLRSEAEEYINLLDISKYVSKPSIKTPNVLRMMTIDDLLGNYFADIEKGFPSIVSTVVRTAAKLTDTVARARYACALCGLPCDDESPERWLQDITVNQSAPTADSTCEQDSIGVVKDRQRPIICYGCLIATKGASFPWISTIASSKEAVLDEYELH</sequence>